<name>A0ABZ2IKH6_9BACT</name>
<accession>A0ABZ2IKH6</accession>
<sequence length="312" mass="37000">MGKLYIIAYRSIPFTYLFGDEEKRGNIVVIENGLAAPKNRFLQITRFLFCGKCWLPIFILQLWFKKSFLMQLKEIKEDDTLLLFESINLRATGMLYHLLPKNLVKYNWFGNPIYPLFKGRNPQPCLEKIKKFGFQLVTFDPQDAIRYGMSYHNQFLRFPKSDELACRVDIDFFFAGIPKDREPYLLRIKAFLESKGYKCYFVIPHSSSEYISYEENLRYVARSRCIVDIYQKGQSGITRRPVEALFYNKKLITNNPEIRNYDFFHPNNIFILEGEDFEKIPAFMEKPVYVQSDSLKAQYDVSSWLSFFKDNM</sequence>
<protein>
    <submittedName>
        <fullName evidence="2">Uncharacterized protein</fullName>
    </submittedName>
</protein>
<evidence type="ECO:0000256" key="1">
    <source>
        <dbReference type="SAM" id="Phobius"/>
    </source>
</evidence>
<organism evidence="2 3">
    <name type="scientific">Parabacteroides absconsus</name>
    <dbReference type="NCBI Taxonomy" id="2951805"/>
    <lineage>
        <taxon>Bacteria</taxon>
        <taxon>Pseudomonadati</taxon>
        <taxon>Bacteroidota</taxon>
        <taxon>Bacteroidia</taxon>
        <taxon>Bacteroidales</taxon>
        <taxon>Tannerellaceae</taxon>
        <taxon>Parabacteroides</taxon>
    </lineage>
</organism>
<proteinExistence type="predicted"/>
<evidence type="ECO:0000313" key="2">
    <source>
        <dbReference type="EMBL" id="WWV65873.1"/>
    </source>
</evidence>
<reference evidence="2 3" key="1">
    <citation type="submission" date="2024-02" db="EMBL/GenBank/DDBJ databases">
        <title>Whole genome sequencing of Parabacteroides sp. AD58.</title>
        <authorList>
            <person name="Chaplin A.V."/>
            <person name="Pikina A.P."/>
            <person name="Sokolova S.R."/>
            <person name="Korostin D.O."/>
            <person name="Efimov B.A."/>
        </authorList>
    </citation>
    <scope>NUCLEOTIDE SEQUENCE [LARGE SCALE GENOMIC DNA]</scope>
    <source>
        <strain evidence="2 3">AD58</strain>
    </source>
</reference>
<dbReference type="EMBL" id="CP146284">
    <property type="protein sequence ID" value="WWV65873.1"/>
    <property type="molecule type" value="Genomic_DNA"/>
</dbReference>
<dbReference type="RefSeq" id="WP_251967323.1">
    <property type="nucleotide sequence ID" value="NZ_CP146284.1"/>
</dbReference>
<keyword evidence="1" id="KW-0472">Membrane</keyword>
<keyword evidence="1" id="KW-1133">Transmembrane helix</keyword>
<keyword evidence="1" id="KW-0812">Transmembrane</keyword>
<dbReference type="Proteomes" id="UP001320603">
    <property type="component" value="Chromosome"/>
</dbReference>
<keyword evidence="3" id="KW-1185">Reference proteome</keyword>
<gene>
    <name evidence="2" type="ORF">NEE14_012855</name>
</gene>
<feature type="transmembrane region" description="Helical" evidence="1">
    <location>
        <begin position="44"/>
        <end position="64"/>
    </location>
</feature>
<evidence type="ECO:0000313" key="3">
    <source>
        <dbReference type="Proteomes" id="UP001320603"/>
    </source>
</evidence>